<dbReference type="EMBL" id="AYYY01000063">
    <property type="protein sequence ID" value="KRM60581.1"/>
    <property type="molecule type" value="Genomic_DNA"/>
</dbReference>
<evidence type="ECO:0000256" key="1">
    <source>
        <dbReference type="SAM" id="Phobius"/>
    </source>
</evidence>
<proteinExistence type="predicted"/>
<gene>
    <name evidence="2" type="ORF">FC26_GL000671</name>
</gene>
<evidence type="ECO:0008006" key="4">
    <source>
        <dbReference type="Google" id="ProtNLM"/>
    </source>
</evidence>
<evidence type="ECO:0000313" key="2">
    <source>
        <dbReference type="EMBL" id="KRM60581.1"/>
    </source>
</evidence>
<dbReference type="OrthoDB" id="2315025at2"/>
<keyword evidence="1" id="KW-0812">Transmembrane</keyword>
<dbReference type="RefSeq" id="WP_057780884.1">
    <property type="nucleotide sequence ID" value="NZ_AYYY01000063.1"/>
</dbReference>
<protein>
    <recommendedName>
        <fullName evidence="4">Integral membrane protein</fullName>
    </recommendedName>
</protein>
<sequence>MAIQALTTLFAIIALYIGYYLVTHRHKPFLIFDPRKSVKFQWAVLIWGIEMLVVGALALTAAFVGSTGFTVAILSVGCFSGTFLSFTFVWFLNHK</sequence>
<keyword evidence="3" id="KW-1185">Reference proteome</keyword>
<dbReference type="STRING" id="1423813.FC26_GL000671"/>
<feature type="transmembrane region" description="Helical" evidence="1">
    <location>
        <begin position="42"/>
        <end position="63"/>
    </location>
</feature>
<name>A0A0R2A219_9LACO</name>
<comment type="caution">
    <text evidence="2">The sequence shown here is derived from an EMBL/GenBank/DDBJ whole genome shotgun (WGS) entry which is preliminary data.</text>
</comment>
<dbReference type="Proteomes" id="UP000051733">
    <property type="component" value="Unassembled WGS sequence"/>
</dbReference>
<reference evidence="2 3" key="1">
    <citation type="journal article" date="2015" name="Genome Announc.">
        <title>Expanding the biotechnology potential of lactobacilli through comparative genomics of 213 strains and associated genera.</title>
        <authorList>
            <person name="Sun Z."/>
            <person name="Harris H.M."/>
            <person name="McCann A."/>
            <person name="Guo C."/>
            <person name="Argimon S."/>
            <person name="Zhang W."/>
            <person name="Yang X."/>
            <person name="Jeffery I.B."/>
            <person name="Cooney J.C."/>
            <person name="Kagawa T.F."/>
            <person name="Liu W."/>
            <person name="Song Y."/>
            <person name="Salvetti E."/>
            <person name="Wrobel A."/>
            <person name="Rasinkangas P."/>
            <person name="Parkhill J."/>
            <person name="Rea M.C."/>
            <person name="O'Sullivan O."/>
            <person name="Ritari J."/>
            <person name="Douillard F.P."/>
            <person name="Paul Ross R."/>
            <person name="Yang R."/>
            <person name="Briner A.E."/>
            <person name="Felis G.E."/>
            <person name="de Vos W.M."/>
            <person name="Barrangou R."/>
            <person name="Klaenhammer T.R."/>
            <person name="Caufield P.W."/>
            <person name="Cui Y."/>
            <person name="Zhang H."/>
            <person name="O'Toole P.W."/>
        </authorList>
    </citation>
    <scope>NUCLEOTIDE SEQUENCE [LARGE SCALE GENOMIC DNA]</scope>
    <source>
        <strain evidence="2 3">DSM 20634</strain>
    </source>
</reference>
<keyword evidence="1" id="KW-0472">Membrane</keyword>
<dbReference type="PATRIC" id="fig|1423813.3.peg.682"/>
<dbReference type="AlphaFoldDB" id="A0A0R2A219"/>
<evidence type="ECO:0000313" key="3">
    <source>
        <dbReference type="Proteomes" id="UP000051733"/>
    </source>
</evidence>
<organism evidence="2 3">
    <name type="scientific">Paucilactobacillus vaccinostercus DSM 20634</name>
    <dbReference type="NCBI Taxonomy" id="1423813"/>
    <lineage>
        <taxon>Bacteria</taxon>
        <taxon>Bacillati</taxon>
        <taxon>Bacillota</taxon>
        <taxon>Bacilli</taxon>
        <taxon>Lactobacillales</taxon>
        <taxon>Lactobacillaceae</taxon>
        <taxon>Paucilactobacillus</taxon>
    </lineage>
</organism>
<feature type="transmembrane region" description="Helical" evidence="1">
    <location>
        <begin position="69"/>
        <end position="92"/>
    </location>
</feature>
<feature type="transmembrane region" description="Helical" evidence="1">
    <location>
        <begin position="6"/>
        <end position="22"/>
    </location>
</feature>
<accession>A0A0R2A219</accession>
<keyword evidence="1" id="KW-1133">Transmembrane helix</keyword>